<keyword evidence="4 5" id="KW-0472">Membrane</keyword>
<evidence type="ECO:0000256" key="1">
    <source>
        <dbReference type="ARBA" id="ARBA00004141"/>
    </source>
</evidence>
<comment type="subcellular location">
    <subcellularLocation>
        <location evidence="1">Membrane</location>
        <topology evidence="1">Multi-pass membrane protein</topology>
    </subcellularLocation>
</comment>
<organism evidence="7 8">
    <name type="scientific">Actinomyces radicidentis</name>
    <dbReference type="NCBI Taxonomy" id="111015"/>
    <lineage>
        <taxon>Bacteria</taxon>
        <taxon>Bacillati</taxon>
        <taxon>Actinomycetota</taxon>
        <taxon>Actinomycetes</taxon>
        <taxon>Actinomycetales</taxon>
        <taxon>Actinomycetaceae</taxon>
        <taxon>Actinomyces</taxon>
    </lineage>
</organism>
<feature type="transmembrane region" description="Helical" evidence="5">
    <location>
        <begin position="132"/>
        <end position="158"/>
    </location>
</feature>
<evidence type="ECO:0000256" key="2">
    <source>
        <dbReference type="ARBA" id="ARBA00022692"/>
    </source>
</evidence>
<dbReference type="KEGG" id="ard:AXF14_00700"/>
<evidence type="ECO:0000256" key="3">
    <source>
        <dbReference type="ARBA" id="ARBA00022989"/>
    </source>
</evidence>
<name>A0A0X8JCK5_ACTRD</name>
<dbReference type="Pfam" id="PF01061">
    <property type="entry name" value="ABC2_membrane"/>
    <property type="match status" value="1"/>
</dbReference>
<dbReference type="GO" id="GO:0140359">
    <property type="term" value="F:ABC-type transporter activity"/>
    <property type="evidence" value="ECO:0007669"/>
    <property type="project" value="InterPro"/>
</dbReference>
<dbReference type="OrthoDB" id="5188783at2"/>
<keyword evidence="3 5" id="KW-1133">Transmembrane helix</keyword>
<feature type="transmembrane region" description="Helical" evidence="5">
    <location>
        <begin position="53"/>
        <end position="73"/>
    </location>
</feature>
<feature type="transmembrane region" description="Helical" evidence="5">
    <location>
        <begin position="21"/>
        <end position="41"/>
    </location>
</feature>
<proteinExistence type="predicted"/>
<evidence type="ECO:0000313" key="8">
    <source>
        <dbReference type="Proteomes" id="UP000065220"/>
    </source>
</evidence>
<sequence length="252" mass="26731">MSAFTAAMRNQTRIVMTRPMNLASGLVTPVLYMTLLTAPRLESMTPEAATSAFTGSLLASLWAASLWSGAGILRRERWGGTLAPSFTGRPSPVAVLVGKTLGGVLYDTGLILIAQTVFCLVVHLPLVVPDPVAFGVGIVAVIVCGVASSLMIGAVLMLSRYAFQLTTALGTPVMLLGGTLIPLSLLPRWVSWLGWFINLSWLQRFLVSTLSATTWAHLAVGVGISAVYALIGARAVHIMIDRARKEGTLDLV</sequence>
<dbReference type="AlphaFoldDB" id="A0A0X8JCK5"/>
<accession>A0A0X8JCK5</accession>
<evidence type="ECO:0000256" key="5">
    <source>
        <dbReference type="SAM" id="Phobius"/>
    </source>
</evidence>
<dbReference type="GO" id="GO:0016020">
    <property type="term" value="C:membrane"/>
    <property type="evidence" value="ECO:0007669"/>
    <property type="project" value="UniProtKB-SubCell"/>
</dbReference>
<dbReference type="STRING" id="111015.AXF14_00700"/>
<feature type="transmembrane region" description="Helical" evidence="5">
    <location>
        <begin position="165"/>
        <end position="185"/>
    </location>
</feature>
<feature type="transmembrane region" description="Helical" evidence="5">
    <location>
        <begin position="205"/>
        <end position="231"/>
    </location>
</feature>
<gene>
    <name evidence="7" type="ORF">AXF14_00700</name>
</gene>
<keyword evidence="2 5" id="KW-0812">Transmembrane</keyword>
<keyword evidence="8" id="KW-1185">Reference proteome</keyword>
<dbReference type="Proteomes" id="UP000065220">
    <property type="component" value="Chromosome"/>
</dbReference>
<feature type="transmembrane region" description="Helical" evidence="5">
    <location>
        <begin position="104"/>
        <end position="126"/>
    </location>
</feature>
<evidence type="ECO:0000313" key="7">
    <source>
        <dbReference type="EMBL" id="AMD86392.1"/>
    </source>
</evidence>
<dbReference type="EMBL" id="CP014228">
    <property type="protein sequence ID" value="AMD86392.1"/>
    <property type="molecule type" value="Genomic_DNA"/>
</dbReference>
<feature type="domain" description="ABC-2 type transporter transmembrane" evidence="6">
    <location>
        <begin position="6"/>
        <end position="208"/>
    </location>
</feature>
<protein>
    <recommendedName>
        <fullName evidence="6">ABC-2 type transporter transmembrane domain-containing protein</fullName>
    </recommendedName>
</protein>
<evidence type="ECO:0000256" key="4">
    <source>
        <dbReference type="ARBA" id="ARBA00023136"/>
    </source>
</evidence>
<dbReference type="InterPro" id="IPR013525">
    <property type="entry name" value="ABC2_TM"/>
</dbReference>
<evidence type="ECO:0000259" key="6">
    <source>
        <dbReference type="Pfam" id="PF01061"/>
    </source>
</evidence>
<dbReference type="RefSeq" id="WP_067939102.1">
    <property type="nucleotide sequence ID" value="NZ_CP014228.1"/>
</dbReference>
<reference evidence="8" key="1">
    <citation type="submission" date="2016-02" db="EMBL/GenBank/DDBJ databases">
        <authorList>
            <person name="Holder M.E."/>
            <person name="Ajami N.J."/>
            <person name="Petrosino J.F."/>
        </authorList>
    </citation>
    <scope>NUCLEOTIDE SEQUENCE [LARGE SCALE GENOMIC DNA]</scope>
    <source>
        <strain evidence="8">CCUG 36733</strain>
    </source>
</reference>